<reference evidence="8 9" key="1">
    <citation type="submission" date="2016-10" db="EMBL/GenBank/DDBJ databases">
        <authorList>
            <person name="de Groot N.N."/>
        </authorList>
    </citation>
    <scope>NUCLEOTIDE SEQUENCE [LARGE SCALE GENOMIC DNA]</scope>
    <source>
        <strain evidence="8 9">GAS522</strain>
    </source>
</reference>
<evidence type="ECO:0000256" key="6">
    <source>
        <dbReference type="SAM" id="Phobius"/>
    </source>
</evidence>
<evidence type="ECO:0000313" key="9">
    <source>
        <dbReference type="Proteomes" id="UP000183208"/>
    </source>
</evidence>
<keyword evidence="3 6" id="KW-0812">Transmembrane</keyword>
<feature type="transmembrane region" description="Helical" evidence="6">
    <location>
        <begin position="7"/>
        <end position="28"/>
    </location>
</feature>
<organism evidence="8 9">
    <name type="scientific">Bradyrhizobium lablabi</name>
    <dbReference type="NCBI Taxonomy" id="722472"/>
    <lineage>
        <taxon>Bacteria</taxon>
        <taxon>Pseudomonadati</taxon>
        <taxon>Pseudomonadota</taxon>
        <taxon>Alphaproteobacteria</taxon>
        <taxon>Hyphomicrobiales</taxon>
        <taxon>Nitrobacteraceae</taxon>
        <taxon>Bradyrhizobium</taxon>
    </lineage>
</organism>
<keyword evidence="2" id="KW-1003">Cell membrane</keyword>
<dbReference type="PANTHER" id="PTHR42709:SF6">
    <property type="entry name" value="UNDECAPRENYL PHOSPHATE TRANSPORTER A"/>
    <property type="match status" value="1"/>
</dbReference>
<proteinExistence type="predicted"/>
<evidence type="ECO:0000256" key="4">
    <source>
        <dbReference type="ARBA" id="ARBA00022989"/>
    </source>
</evidence>
<accession>A0A1M6Y9W2</accession>
<dbReference type="Pfam" id="PF09335">
    <property type="entry name" value="VTT_dom"/>
    <property type="match status" value="1"/>
</dbReference>
<evidence type="ECO:0000313" key="8">
    <source>
        <dbReference type="EMBL" id="SED08488.1"/>
    </source>
</evidence>
<name>A0A1M6Y9W2_9BRAD</name>
<feature type="transmembrane region" description="Helical" evidence="6">
    <location>
        <begin position="172"/>
        <end position="191"/>
    </location>
</feature>
<dbReference type="GO" id="GO:0005886">
    <property type="term" value="C:plasma membrane"/>
    <property type="evidence" value="ECO:0007669"/>
    <property type="project" value="UniProtKB-SubCell"/>
</dbReference>
<evidence type="ECO:0000256" key="1">
    <source>
        <dbReference type="ARBA" id="ARBA00004651"/>
    </source>
</evidence>
<dbReference type="InterPro" id="IPR032816">
    <property type="entry name" value="VTT_dom"/>
</dbReference>
<sequence length="213" mass="22891">MENSSTIATLLSFGLAGIGCLAIVEKFVPLFPSYVLLMFLGMTVSDSTTLTMTIMVTTVGSVIGAVGWYGLGRALGSQRIENLVARYGKFIFLRPSLYGQLTSAYRSNHFWVTLIGQTLPTVRIYLALPAGVLKLEPRAFLAATSLGTLIWNTPFLSLGYALRGSSHDPVSIGFWVAVTLIAAEFAILLGFRFCKRPVAVSSGIAAGERKSSI</sequence>
<feature type="transmembrane region" description="Helical" evidence="6">
    <location>
        <begin position="48"/>
        <end position="71"/>
    </location>
</feature>
<dbReference type="Proteomes" id="UP000183208">
    <property type="component" value="Unassembled WGS sequence"/>
</dbReference>
<gene>
    <name evidence="8" type="ORF">SAMN05444171_3081</name>
</gene>
<dbReference type="AlphaFoldDB" id="A0A1M6Y9W2"/>
<evidence type="ECO:0000259" key="7">
    <source>
        <dbReference type="Pfam" id="PF09335"/>
    </source>
</evidence>
<dbReference type="PANTHER" id="PTHR42709">
    <property type="entry name" value="ALKALINE PHOSPHATASE LIKE PROTEIN"/>
    <property type="match status" value="1"/>
</dbReference>
<feature type="domain" description="VTT" evidence="7">
    <location>
        <begin position="31"/>
        <end position="160"/>
    </location>
</feature>
<dbReference type="EMBL" id="FNTI01000001">
    <property type="protein sequence ID" value="SED08488.1"/>
    <property type="molecule type" value="Genomic_DNA"/>
</dbReference>
<keyword evidence="5 6" id="KW-0472">Membrane</keyword>
<evidence type="ECO:0000256" key="3">
    <source>
        <dbReference type="ARBA" id="ARBA00022692"/>
    </source>
</evidence>
<feature type="transmembrane region" description="Helical" evidence="6">
    <location>
        <begin position="139"/>
        <end position="160"/>
    </location>
</feature>
<dbReference type="RefSeq" id="WP_074820321.1">
    <property type="nucleotide sequence ID" value="NZ_FNTI01000001.1"/>
</dbReference>
<dbReference type="InterPro" id="IPR051311">
    <property type="entry name" value="DedA_domain"/>
</dbReference>
<comment type="subcellular location">
    <subcellularLocation>
        <location evidence="1">Cell membrane</location>
        <topology evidence="1">Multi-pass membrane protein</topology>
    </subcellularLocation>
</comment>
<evidence type="ECO:0000256" key="5">
    <source>
        <dbReference type="ARBA" id="ARBA00023136"/>
    </source>
</evidence>
<evidence type="ECO:0000256" key="2">
    <source>
        <dbReference type="ARBA" id="ARBA00022475"/>
    </source>
</evidence>
<keyword evidence="4 6" id="KW-1133">Transmembrane helix</keyword>
<protein>
    <submittedName>
        <fullName evidence="8">Alkaline phosphatase</fullName>
    </submittedName>
</protein>
<dbReference type="OrthoDB" id="9813426at2"/>